<dbReference type="SMART" id="SM00065">
    <property type="entry name" value="GAF"/>
    <property type="match status" value="1"/>
</dbReference>
<dbReference type="CDD" id="cd07041">
    <property type="entry name" value="STAS_RsbR_RsbS_like"/>
    <property type="match status" value="1"/>
</dbReference>
<protein>
    <submittedName>
        <fullName evidence="2">Histidine kinase</fullName>
    </submittedName>
</protein>
<dbReference type="PANTHER" id="PTHR33745">
    <property type="entry name" value="RSBT ANTAGONIST PROTEIN RSBS-RELATED"/>
    <property type="match status" value="1"/>
</dbReference>
<proteinExistence type="predicted"/>
<dbReference type="Pfam" id="PF01590">
    <property type="entry name" value="GAF"/>
    <property type="match status" value="1"/>
</dbReference>
<keyword evidence="3" id="KW-1185">Reference proteome</keyword>
<dbReference type="InterPro" id="IPR029016">
    <property type="entry name" value="GAF-like_dom_sf"/>
</dbReference>
<dbReference type="eggNOG" id="COG2203">
    <property type="taxonomic scope" value="Bacteria"/>
</dbReference>
<dbReference type="Gene3D" id="3.30.450.40">
    <property type="match status" value="1"/>
</dbReference>
<keyword evidence="2" id="KW-0418">Kinase</keyword>
<dbReference type="GO" id="GO:0016301">
    <property type="term" value="F:kinase activity"/>
    <property type="evidence" value="ECO:0007669"/>
    <property type="project" value="UniProtKB-KW"/>
</dbReference>
<accession>A0A081L7Q0</accession>
<dbReference type="RefSeq" id="WP_034324311.1">
    <property type="nucleotide sequence ID" value="NZ_JOTP01000027.1"/>
</dbReference>
<evidence type="ECO:0000259" key="1">
    <source>
        <dbReference type="PROSITE" id="PS50801"/>
    </source>
</evidence>
<dbReference type="SUPFAM" id="SSF52091">
    <property type="entry name" value="SpoIIaa-like"/>
    <property type="match status" value="1"/>
</dbReference>
<dbReference type="PANTHER" id="PTHR33745:SF8">
    <property type="entry name" value="BLUE-LIGHT PHOTORECEPTOR"/>
    <property type="match status" value="1"/>
</dbReference>
<dbReference type="InterPro" id="IPR002645">
    <property type="entry name" value="STAS_dom"/>
</dbReference>
<reference evidence="2 3" key="1">
    <citation type="submission" date="2012-09" db="EMBL/GenBank/DDBJ databases">
        <title>Genome Sequence of Bacillus sp. DW5-4.</title>
        <authorList>
            <person name="Lai Q."/>
            <person name="Liu Y."/>
            <person name="Shao Z."/>
        </authorList>
    </citation>
    <scope>NUCLEOTIDE SEQUENCE [LARGE SCALE GENOMIC DNA]</scope>
    <source>
        <strain evidence="2 3">DW5-4</strain>
    </source>
</reference>
<gene>
    <name evidence="2" type="ORF">BA70_09755</name>
</gene>
<dbReference type="EMBL" id="JOTP01000027">
    <property type="protein sequence ID" value="KEP25276.1"/>
    <property type="molecule type" value="Genomic_DNA"/>
</dbReference>
<dbReference type="Pfam" id="PF01740">
    <property type="entry name" value="STAS"/>
    <property type="match status" value="1"/>
</dbReference>
<dbReference type="eggNOG" id="COG1366">
    <property type="taxonomic scope" value="Bacteria"/>
</dbReference>
<name>A0A081L7Q0_9BACI</name>
<dbReference type="OrthoDB" id="1120027at2"/>
<dbReference type="InterPro" id="IPR051932">
    <property type="entry name" value="Bact_StressResp_Reg"/>
</dbReference>
<organism evidence="2 3">
    <name type="scientific">Bacillus zhangzhouensis</name>
    <dbReference type="NCBI Taxonomy" id="1178540"/>
    <lineage>
        <taxon>Bacteria</taxon>
        <taxon>Bacillati</taxon>
        <taxon>Bacillota</taxon>
        <taxon>Bacilli</taxon>
        <taxon>Bacillales</taxon>
        <taxon>Bacillaceae</taxon>
        <taxon>Bacillus</taxon>
    </lineage>
</organism>
<dbReference type="Gene3D" id="3.30.750.24">
    <property type="entry name" value="STAS domain"/>
    <property type="match status" value="1"/>
</dbReference>
<dbReference type="AlphaFoldDB" id="A0A081L7Q0"/>
<dbReference type="PROSITE" id="PS50801">
    <property type="entry name" value="STAS"/>
    <property type="match status" value="1"/>
</dbReference>
<dbReference type="InterPro" id="IPR036513">
    <property type="entry name" value="STAS_dom_sf"/>
</dbReference>
<sequence>MPRQQLLKQFRNFHDASTSILNMMSQFIDVNTLFIAKNDQNTNHIVKVLNHDEQLLEEGEELPYEKTFCKLAVDHQNTLVIPDISLDDRSKYLEVTKRLQGGSFIGVPIDFTDGTNYGTICGLDLRPQQFTEEHVYMFETMASLLSYVLELDRANRQIQQLSVPIVPVVDGVAVLPLLGDIEETRAQHILETILQESYRLSLSHLVIDVSGTKRLNEQSIQYLVSYAQTLRLLGISAVLTGIKQDLALSAIQSNISFKDITIRKDLPQALAHIGLTFTKNE</sequence>
<feature type="domain" description="STAS" evidence="1">
    <location>
        <begin position="162"/>
        <end position="273"/>
    </location>
</feature>
<evidence type="ECO:0000313" key="3">
    <source>
        <dbReference type="Proteomes" id="UP000028091"/>
    </source>
</evidence>
<keyword evidence="2" id="KW-0808">Transferase</keyword>
<dbReference type="InterPro" id="IPR003018">
    <property type="entry name" value="GAF"/>
</dbReference>
<evidence type="ECO:0000313" key="2">
    <source>
        <dbReference type="EMBL" id="KEP25276.1"/>
    </source>
</evidence>
<dbReference type="SUPFAM" id="SSF55781">
    <property type="entry name" value="GAF domain-like"/>
    <property type="match status" value="1"/>
</dbReference>
<dbReference type="Proteomes" id="UP000028091">
    <property type="component" value="Unassembled WGS sequence"/>
</dbReference>
<comment type="caution">
    <text evidence="2">The sequence shown here is derived from an EMBL/GenBank/DDBJ whole genome shotgun (WGS) entry which is preliminary data.</text>
</comment>